<dbReference type="NCBIfam" id="NF001126">
    <property type="entry name" value="PRK00139.1-4"/>
    <property type="match status" value="1"/>
</dbReference>
<dbReference type="SUPFAM" id="SSF53244">
    <property type="entry name" value="MurD-like peptide ligases, peptide-binding domain"/>
    <property type="match status" value="1"/>
</dbReference>
<comment type="PTM">
    <text evidence="8">Carboxylation is probably crucial for Mg(2+) binding and, consequently, for the gamma-phosphate positioning of ATP.</text>
</comment>
<dbReference type="NCBIfam" id="NF001124">
    <property type="entry name" value="PRK00139.1-2"/>
    <property type="match status" value="1"/>
</dbReference>
<dbReference type="Gene3D" id="3.40.1390.10">
    <property type="entry name" value="MurE/MurF, N-terminal domain"/>
    <property type="match status" value="1"/>
</dbReference>
<feature type="domain" description="Mur ligase N-terminal catalytic" evidence="10">
    <location>
        <begin position="22"/>
        <end position="95"/>
    </location>
</feature>
<dbReference type="GO" id="GO:0008765">
    <property type="term" value="F:UDP-N-acetylmuramoylalanyl-D-glutamate-2,6-diaminopimelate ligase activity"/>
    <property type="evidence" value="ECO:0007669"/>
    <property type="project" value="UniProtKB-UniRule"/>
</dbReference>
<protein>
    <recommendedName>
        <fullName evidence="8">UDP-N-acetylmuramoyl-L-alanyl-D-glutamate--2,6-diaminopimelate ligase</fullName>
        <ecNumber evidence="8">6.3.2.13</ecNumber>
    </recommendedName>
    <alternativeName>
        <fullName evidence="8">Meso-A2pm-adding enzyme</fullName>
    </alternativeName>
    <alternativeName>
        <fullName evidence="8">Meso-diaminopimelate-adding enzyme</fullName>
    </alternativeName>
    <alternativeName>
        <fullName evidence="8">UDP-MurNAc-L-Ala-D-Glu:meso-diaminopimelate ligase</fullName>
    </alternativeName>
    <alternativeName>
        <fullName evidence="8">UDP-MurNAc-tripeptide synthetase</fullName>
    </alternativeName>
    <alternativeName>
        <fullName evidence="8">UDP-N-acetylmuramyl-tripeptide synthetase</fullName>
    </alternativeName>
</protein>
<feature type="domain" description="Mur ligase central" evidence="12">
    <location>
        <begin position="107"/>
        <end position="304"/>
    </location>
</feature>
<dbReference type="InterPro" id="IPR035911">
    <property type="entry name" value="MurE/MurF_N"/>
</dbReference>
<dbReference type="Pfam" id="PF08245">
    <property type="entry name" value="Mur_ligase_M"/>
    <property type="match status" value="1"/>
</dbReference>
<evidence type="ECO:0000256" key="1">
    <source>
        <dbReference type="ARBA" id="ARBA00004752"/>
    </source>
</evidence>
<dbReference type="SUPFAM" id="SSF63418">
    <property type="entry name" value="MurE/MurF N-terminal domain"/>
    <property type="match status" value="1"/>
</dbReference>
<dbReference type="InterPro" id="IPR000713">
    <property type="entry name" value="Mur_ligase_N"/>
</dbReference>
<feature type="binding site" evidence="8">
    <location>
        <begin position="109"/>
        <end position="115"/>
    </location>
    <ligand>
        <name>ATP</name>
        <dbReference type="ChEBI" id="CHEBI:30616"/>
    </ligand>
</feature>
<comment type="subcellular location">
    <subcellularLocation>
        <location evidence="8 9">Cytoplasm</location>
    </subcellularLocation>
</comment>
<evidence type="ECO:0000256" key="2">
    <source>
        <dbReference type="ARBA" id="ARBA00005898"/>
    </source>
</evidence>
<dbReference type="Pfam" id="PF02875">
    <property type="entry name" value="Mur_ligase_C"/>
    <property type="match status" value="1"/>
</dbReference>
<keyword evidence="7 8" id="KW-0961">Cell wall biogenesis/degradation</keyword>
<keyword evidence="4 8" id="KW-0133">Cell shape</keyword>
<comment type="function">
    <text evidence="8">Catalyzes the addition of meso-diaminopimelic acid to the nucleotide precursor UDP-N-acetylmuramoyl-L-alanyl-D-glutamate (UMAG) in the biosynthesis of bacterial cell-wall peptidoglycan.</text>
</comment>
<dbReference type="NCBIfam" id="TIGR01085">
    <property type="entry name" value="murE"/>
    <property type="match status" value="1"/>
</dbReference>
<keyword evidence="8" id="KW-0963">Cytoplasm</keyword>
<evidence type="ECO:0000256" key="3">
    <source>
        <dbReference type="ARBA" id="ARBA00022618"/>
    </source>
</evidence>
<keyword evidence="14" id="KW-1185">Reference proteome</keyword>
<dbReference type="GO" id="GO:0000287">
    <property type="term" value="F:magnesium ion binding"/>
    <property type="evidence" value="ECO:0007669"/>
    <property type="project" value="UniProtKB-UniRule"/>
</dbReference>
<evidence type="ECO:0000256" key="6">
    <source>
        <dbReference type="ARBA" id="ARBA00023306"/>
    </source>
</evidence>
<evidence type="ECO:0000256" key="8">
    <source>
        <dbReference type="HAMAP-Rule" id="MF_00208"/>
    </source>
</evidence>
<evidence type="ECO:0000256" key="4">
    <source>
        <dbReference type="ARBA" id="ARBA00022960"/>
    </source>
</evidence>
<feature type="binding site" evidence="8">
    <location>
        <position position="457"/>
    </location>
    <ligand>
        <name>meso-2,6-diaminopimelate</name>
        <dbReference type="ChEBI" id="CHEBI:57791"/>
    </ligand>
</feature>
<keyword evidence="5 8" id="KW-0573">Peptidoglycan synthesis</keyword>
<dbReference type="PANTHER" id="PTHR23135">
    <property type="entry name" value="MUR LIGASE FAMILY MEMBER"/>
    <property type="match status" value="1"/>
</dbReference>
<comment type="similarity">
    <text evidence="2 8">Belongs to the MurCDEF family. MurE subfamily.</text>
</comment>
<feature type="binding site" evidence="8">
    <location>
        <position position="453"/>
    </location>
    <ligand>
        <name>meso-2,6-diaminopimelate</name>
        <dbReference type="ChEBI" id="CHEBI:57791"/>
    </ligand>
</feature>
<dbReference type="Proteomes" id="UP000298642">
    <property type="component" value="Chromosome"/>
</dbReference>
<dbReference type="InterPro" id="IPR004101">
    <property type="entry name" value="Mur_ligase_C"/>
</dbReference>
<evidence type="ECO:0000313" key="14">
    <source>
        <dbReference type="Proteomes" id="UP000298642"/>
    </source>
</evidence>
<dbReference type="SUPFAM" id="SSF53623">
    <property type="entry name" value="MurD-like peptide ligases, catalytic domain"/>
    <property type="match status" value="1"/>
</dbReference>
<keyword evidence="8" id="KW-0460">Magnesium</keyword>
<dbReference type="HAMAP" id="MF_00208">
    <property type="entry name" value="MurE"/>
    <property type="match status" value="1"/>
</dbReference>
<accession>A0A4D7AS95</accession>
<comment type="cofactor">
    <cofactor evidence="8">
        <name>Mg(2+)</name>
        <dbReference type="ChEBI" id="CHEBI:18420"/>
    </cofactor>
</comment>
<dbReference type="UniPathway" id="UPA00219"/>
<evidence type="ECO:0000259" key="10">
    <source>
        <dbReference type="Pfam" id="PF01225"/>
    </source>
</evidence>
<keyword evidence="6 8" id="KW-0131">Cell cycle</keyword>
<feature type="short sequence motif" description="Meso-diaminopimelate recognition motif" evidence="8">
    <location>
        <begin position="401"/>
        <end position="404"/>
    </location>
</feature>
<feature type="binding site" evidence="8">
    <location>
        <position position="187"/>
    </location>
    <ligand>
        <name>UDP-N-acetyl-alpha-D-muramoyl-L-alanyl-D-glutamate</name>
        <dbReference type="ChEBI" id="CHEBI:83900"/>
    </ligand>
</feature>
<gene>
    <name evidence="8" type="primary">murE</name>
    <name evidence="13" type="ORF">EIO64_05770</name>
</gene>
<dbReference type="GO" id="GO:0005737">
    <property type="term" value="C:cytoplasm"/>
    <property type="evidence" value="ECO:0007669"/>
    <property type="project" value="UniProtKB-SubCell"/>
</dbReference>
<keyword evidence="8 13" id="KW-0436">Ligase</keyword>
<dbReference type="InterPro" id="IPR036565">
    <property type="entry name" value="Mur-like_cat_sf"/>
</dbReference>
<dbReference type="InterPro" id="IPR036615">
    <property type="entry name" value="Mur_ligase_C_dom_sf"/>
</dbReference>
<feature type="binding site" evidence="8">
    <location>
        <position position="30"/>
    </location>
    <ligand>
        <name>UDP-N-acetyl-alpha-D-muramoyl-L-alanyl-D-glutamate</name>
        <dbReference type="ChEBI" id="CHEBI:83900"/>
    </ligand>
</feature>
<organism evidence="13 14">
    <name type="scientific">Dysosmobacter welbionis</name>
    <dbReference type="NCBI Taxonomy" id="2093857"/>
    <lineage>
        <taxon>Bacteria</taxon>
        <taxon>Bacillati</taxon>
        <taxon>Bacillota</taxon>
        <taxon>Clostridia</taxon>
        <taxon>Eubacteriales</taxon>
        <taxon>Oscillospiraceae</taxon>
        <taxon>Dysosmobacter</taxon>
    </lineage>
</organism>
<keyword evidence="8" id="KW-0547">Nucleotide-binding</keyword>
<dbReference type="GO" id="GO:0008360">
    <property type="term" value="P:regulation of cell shape"/>
    <property type="evidence" value="ECO:0007669"/>
    <property type="project" value="UniProtKB-KW"/>
</dbReference>
<dbReference type="InterPro" id="IPR005761">
    <property type="entry name" value="UDP-N-AcMur-Glu-dNH2Pim_ligase"/>
</dbReference>
<dbReference type="AlphaFoldDB" id="A0A4D7AS95"/>
<feature type="binding site" evidence="8">
    <location>
        <begin position="152"/>
        <end position="153"/>
    </location>
    <ligand>
        <name>UDP-N-acetyl-alpha-D-muramoyl-L-alanyl-D-glutamate</name>
        <dbReference type="ChEBI" id="CHEBI:83900"/>
    </ligand>
</feature>
<dbReference type="PANTHER" id="PTHR23135:SF4">
    <property type="entry name" value="UDP-N-ACETYLMURAMOYL-L-ALANYL-D-GLUTAMATE--2,6-DIAMINOPIMELATE LIGASE MURE HOMOLOG, CHLOROPLASTIC"/>
    <property type="match status" value="1"/>
</dbReference>
<dbReference type="Gene3D" id="3.90.190.20">
    <property type="entry name" value="Mur ligase, C-terminal domain"/>
    <property type="match status" value="1"/>
</dbReference>
<dbReference type="KEGG" id="obj:EIO64_05770"/>
<dbReference type="InterPro" id="IPR013221">
    <property type="entry name" value="Mur_ligase_cen"/>
</dbReference>
<evidence type="ECO:0000313" key="13">
    <source>
        <dbReference type="EMBL" id="QCI58786.1"/>
    </source>
</evidence>
<proteinExistence type="inferred from homology"/>
<dbReference type="GO" id="GO:0051301">
    <property type="term" value="P:cell division"/>
    <property type="evidence" value="ECO:0007669"/>
    <property type="project" value="UniProtKB-KW"/>
</dbReference>
<evidence type="ECO:0000259" key="12">
    <source>
        <dbReference type="Pfam" id="PF08245"/>
    </source>
</evidence>
<keyword evidence="8" id="KW-0067">ATP-binding</keyword>
<feature type="binding site" evidence="8">
    <location>
        <position position="179"/>
    </location>
    <ligand>
        <name>UDP-N-acetyl-alpha-D-muramoyl-L-alanyl-D-glutamate</name>
        <dbReference type="ChEBI" id="CHEBI:83900"/>
    </ligand>
</feature>
<evidence type="ECO:0000256" key="5">
    <source>
        <dbReference type="ARBA" id="ARBA00022984"/>
    </source>
</evidence>
<evidence type="ECO:0000259" key="11">
    <source>
        <dbReference type="Pfam" id="PF02875"/>
    </source>
</evidence>
<dbReference type="GO" id="GO:0005524">
    <property type="term" value="F:ATP binding"/>
    <property type="evidence" value="ECO:0007669"/>
    <property type="project" value="UniProtKB-UniRule"/>
</dbReference>
<feature type="modified residue" description="N6-carboxylysine" evidence="8">
    <location>
        <position position="219"/>
    </location>
</feature>
<feature type="binding site" evidence="8">
    <location>
        <position position="377"/>
    </location>
    <ligand>
        <name>meso-2,6-diaminopimelate</name>
        <dbReference type="ChEBI" id="CHEBI:57791"/>
    </ligand>
</feature>
<dbReference type="Gene3D" id="3.40.1190.10">
    <property type="entry name" value="Mur-like, catalytic domain"/>
    <property type="match status" value="1"/>
</dbReference>
<sequence length="482" mass="52036">MHLKTLLAGLSLRSATADMETEITHISYDSRTTAPGDVFVAMTGFATDGHAYIGKAVAAGAAAVVCERPPEDSSVPYVLVENSRRALAVMAANYYGHPADSMTMVAVTGTNGKTTTTYLLKAILEQELGAKVGLIGTNQDLIGDEVVPTERTTPESLELQELFARMRSAGCTHVVMEASSHALALDRVYGIHYAVGIFTNLTQDHLDFHKTMEAYCDAKAILFQNCDVGVCNADDPWTERLLQNAACRQYFYAEHAAADLRAEHITLAADHIAFDAVTKDSRTPIKVGIPGGFMVYNTLDVLGAALALGVPLEKSARVLAAVPHVKGRVEVVPTPGKDYTVLIDYSHTPDSLENILRTVKGFAKGRTVALFGCGGDRDRTKRPIMGSVAAELADFVVVTSDNPRTEDPEAIIADILPGLEGSGTPYQVICDRVEAIHWAMDHAQPGDVIALCGKGHETYQEVNHEKHHMDEREIVAEHLTGK</sequence>
<dbReference type="Pfam" id="PF01225">
    <property type="entry name" value="Mur_ligase"/>
    <property type="match status" value="1"/>
</dbReference>
<keyword evidence="3 8" id="KW-0132">Cell division</keyword>
<dbReference type="RefSeq" id="WP_136890999.1">
    <property type="nucleotide sequence ID" value="NZ_CP034413.3"/>
</dbReference>
<name>A0A4D7AS95_9FIRM</name>
<reference evidence="14" key="1">
    <citation type="submission" date="2018-12" db="EMBL/GenBank/DDBJ databases">
        <title>Dusodibacter welbiota gen. nov., sp. nov., isolated from human faeces and emended description of the Oscillibacter genus.</title>
        <authorList>
            <person name="Le Roy T."/>
            <person name="Van der Smissen P."/>
            <person name="Delzenne N."/>
            <person name="Muccioli G."/>
            <person name="Collet J.F."/>
            <person name="Cani P.D."/>
        </authorList>
    </citation>
    <scope>NUCLEOTIDE SEQUENCE [LARGE SCALE GENOMIC DNA]</scope>
    <source>
        <strain evidence="14">J115</strain>
    </source>
</reference>
<feature type="domain" description="Mur ligase C-terminal" evidence="11">
    <location>
        <begin position="327"/>
        <end position="455"/>
    </location>
</feature>
<comment type="catalytic activity">
    <reaction evidence="8">
        <text>UDP-N-acetyl-alpha-D-muramoyl-L-alanyl-D-glutamate + meso-2,6-diaminopimelate + ATP = UDP-N-acetyl-alpha-D-muramoyl-L-alanyl-gamma-D-glutamyl-meso-2,6-diaminopimelate + ADP + phosphate + H(+)</text>
        <dbReference type="Rhea" id="RHEA:23676"/>
        <dbReference type="ChEBI" id="CHEBI:15378"/>
        <dbReference type="ChEBI" id="CHEBI:30616"/>
        <dbReference type="ChEBI" id="CHEBI:43474"/>
        <dbReference type="ChEBI" id="CHEBI:57791"/>
        <dbReference type="ChEBI" id="CHEBI:83900"/>
        <dbReference type="ChEBI" id="CHEBI:83905"/>
        <dbReference type="ChEBI" id="CHEBI:456216"/>
        <dbReference type="EC" id="6.3.2.13"/>
    </reaction>
</comment>
<evidence type="ECO:0000256" key="9">
    <source>
        <dbReference type="RuleBase" id="RU004135"/>
    </source>
</evidence>
<dbReference type="EMBL" id="CP034413">
    <property type="protein sequence ID" value="QCI58786.1"/>
    <property type="molecule type" value="Genomic_DNA"/>
</dbReference>
<comment type="pathway">
    <text evidence="1 8 9">Cell wall biogenesis; peptidoglycan biosynthesis.</text>
</comment>
<comment type="caution">
    <text evidence="8">Lacks conserved residue(s) required for the propagation of feature annotation.</text>
</comment>
<evidence type="ECO:0000256" key="7">
    <source>
        <dbReference type="ARBA" id="ARBA00023316"/>
    </source>
</evidence>
<feature type="binding site" evidence="8">
    <location>
        <begin position="401"/>
        <end position="404"/>
    </location>
    <ligand>
        <name>meso-2,6-diaminopimelate</name>
        <dbReference type="ChEBI" id="CHEBI:57791"/>
    </ligand>
</feature>
<dbReference type="EC" id="6.3.2.13" evidence="8"/>
<dbReference type="GO" id="GO:0009252">
    <property type="term" value="P:peptidoglycan biosynthetic process"/>
    <property type="evidence" value="ECO:0007669"/>
    <property type="project" value="UniProtKB-UniRule"/>
</dbReference>
<dbReference type="GO" id="GO:0071555">
    <property type="term" value="P:cell wall organization"/>
    <property type="evidence" value="ECO:0007669"/>
    <property type="project" value="UniProtKB-KW"/>
</dbReference>